<organism evidence="2">
    <name type="scientific">Glycine max</name>
    <name type="common">Soybean</name>
    <name type="synonym">Glycine hispida</name>
    <dbReference type="NCBI Taxonomy" id="3847"/>
    <lineage>
        <taxon>Eukaryota</taxon>
        <taxon>Viridiplantae</taxon>
        <taxon>Streptophyta</taxon>
        <taxon>Embryophyta</taxon>
        <taxon>Tracheophyta</taxon>
        <taxon>Spermatophyta</taxon>
        <taxon>Magnoliopsida</taxon>
        <taxon>eudicotyledons</taxon>
        <taxon>Gunneridae</taxon>
        <taxon>Pentapetalae</taxon>
        <taxon>rosids</taxon>
        <taxon>fabids</taxon>
        <taxon>Fabales</taxon>
        <taxon>Fabaceae</taxon>
        <taxon>Papilionoideae</taxon>
        <taxon>50 kb inversion clade</taxon>
        <taxon>NPAAA clade</taxon>
        <taxon>indigoferoid/millettioid clade</taxon>
        <taxon>Phaseoleae</taxon>
        <taxon>Glycine</taxon>
        <taxon>Glycine subgen. Soja</taxon>
    </lineage>
</organism>
<evidence type="ECO:0000313" key="2">
    <source>
        <dbReference type="EnsemblPlants" id="KRH26281"/>
    </source>
</evidence>
<evidence type="ECO:0000313" key="1">
    <source>
        <dbReference type="EMBL" id="KRH26281.1"/>
    </source>
</evidence>
<dbReference type="HOGENOM" id="CLU_2403897_0_0_1"/>
<evidence type="ECO:0000313" key="3">
    <source>
        <dbReference type="Proteomes" id="UP000008827"/>
    </source>
</evidence>
<reference evidence="1 2" key="1">
    <citation type="journal article" date="2010" name="Nature">
        <title>Genome sequence of the palaeopolyploid soybean.</title>
        <authorList>
            <person name="Schmutz J."/>
            <person name="Cannon S.B."/>
            <person name="Schlueter J."/>
            <person name="Ma J."/>
            <person name="Mitros T."/>
            <person name="Nelson W."/>
            <person name="Hyten D.L."/>
            <person name="Song Q."/>
            <person name="Thelen J.J."/>
            <person name="Cheng J."/>
            <person name="Xu D."/>
            <person name="Hellsten U."/>
            <person name="May G.D."/>
            <person name="Yu Y."/>
            <person name="Sakurai T."/>
            <person name="Umezawa T."/>
            <person name="Bhattacharyya M.K."/>
            <person name="Sandhu D."/>
            <person name="Valliyodan B."/>
            <person name="Lindquist E."/>
            <person name="Peto M."/>
            <person name="Grant D."/>
            <person name="Shu S."/>
            <person name="Goodstein D."/>
            <person name="Barry K."/>
            <person name="Futrell-Griggs M."/>
            <person name="Abernathy B."/>
            <person name="Du J."/>
            <person name="Tian Z."/>
            <person name="Zhu L."/>
            <person name="Gill N."/>
            <person name="Joshi T."/>
            <person name="Libault M."/>
            <person name="Sethuraman A."/>
            <person name="Zhang X.-C."/>
            <person name="Shinozaki K."/>
            <person name="Nguyen H.T."/>
            <person name="Wing R.A."/>
            <person name="Cregan P."/>
            <person name="Specht J."/>
            <person name="Grimwood J."/>
            <person name="Rokhsar D."/>
            <person name="Stacey G."/>
            <person name="Shoemaker R.C."/>
            <person name="Jackson S.A."/>
        </authorList>
    </citation>
    <scope>NUCLEOTIDE SEQUENCE [LARGE SCALE GENOMIC DNA]</scope>
    <source>
        <strain evidence="2">cv. Williams 82</strain>
        <tissue evidence="1">Callus</tissue>
    </source>
</reference>
<accession>K7LVA8</accession>
<sequence>MVALYTLRTGSFFPSLSLSILHRHCLLSPSPTSLFSSASSSTALFPRPPLSSPMSSFTARVSHFLGEIETLSSGYWISSVLHVYTVTALSLYQ</sequence>
<dbReference type="EnsemblPlants" id="KRH26281">
    <property type="protein sequence ID" value="KRH26281"/>
    <property type="gene ID" value="GLYMA_12G165100"/>
</dbReference>
<reference evidence="1" key="3">
    <citation type="submission" date="2018-07" db="EMBL/GenBank/DDBJ databases">
        <title>WGS assembly of Glycine max.</title>
        <authorList>
            <person name="Schmutz J."/>
            <person name="Cannon S."/>
            <person name="Schlueter J."/>
            <person name="Ma J."/>
            <person name="Mitros T."/>
            <person name="Nelson W."/>
            <person name="Hyten D."/>
            <person name="Song Q."/>
            <person name="Thelen J."/>
            <person name="Cheng J."/>
            <person name="Xu D."/>
            <person name="Hellsten U."/>
            <person name="May G."/>
            <person name="Yu Y."/>
            <person name="Sakurai T."/>
            <person name="Umezawa T."/>
            <person name="Bhattacharyya M."/>
            <person name="Sandhu D."/>
            <person name="Valliyodan B."/>
            <person name="Lindquist E."/>
            <person name="Peto M."/>
            <person name="Grant D."/>
            <person name="Shu S."/>
            <person name="Goodstein D."/>
            <person name="Barry K."/>
            <person name="Futrell-Griggs M."/>
            <person name="Abernathy B."/>
            <person name="Du J."/>
            <person name="Tian Z."/>
            <person name="Zhu L."/>
            <person name="Gill N."/>
            <person name="Joshi T."/>
            <person name="Libault M."/>
            <person name="Sethuraman A."/>
            <person name="Zhang X."/>
            <person name="Shinozaki K."/>
            <person name="Nguyen H."/>
            <person name="Wing R."/>
            <person name="Cregan P."/>
            <person name="Specht J."/>
            <person name="Grimwood J."/>
            <person name="Rokhsar D."/>
            <person name="Stacey G."/>
            <person name="Shoemaker R."/>
            <person name="Jackson S."/>
        </authorList>
    </citation>
    <scope>NUCLEOTIDE SEQUENCE</scope>
    <source>
        <tissue evidence="1">Callus</tissue>
    </source>
</reference>
<reference evidence="2" key="2">
    <citation type="submission" date="2018-02" db="UniProtKB">
        <authorList>
            <consortium name="EnsemblPlants"/>
        </authorList>
    </citation>
    <scope>IDENTIFICATION</scope>
    <source>
        <strain evidence="2">Williams 82</strain>
    </source>
</reference>
<dbReference type="Gramene" id="KRH26281">
    <property type="protein sequence ID" value="KRH26281"/>
    <property type="gene ID" value="GLYMA_12G165100"/>
</dbReference>
<dbReference type="InParanoid" id="K7LVA8"/>
<dbReference type="PaxDb" id="3847-GLYMA12G28645.1"/>
<gene>
    <name evidence="1" type="ORF">GLYMA_12G165100</name>
</gene>
<name>K7LVA8_SOYBN</name>
<dbReference type="Proteomes" id="UP000008827">
    <property type="component" value="Chromosome 12"/>
</dbReference>
<dbReference type="AlphaFoldDB" id="K7LVA8"/>
<proteinExistence type="predicted"/>
<protein>
    <submittedName>
        <fullName evidence="1 2">Uncharacterized protein</fullName>
    </submittedName>
</protein>
<dbReference type="EMBL" id="CM000845">
    <property type="protein sequence ID" value="KRH26281.1"/>
    <property type="molecule type" value="Genomic_DNA"/>
</dbReference>
<keyword evidence="3" id="KW-1185">Reference proteome</keyword>